<name>A0ABV7DQD0_9RHOB</name>
<sequence length="90" mass="10495">MVNADHYSRPYCDNLRRIWYLNRNRDQSADAHVEAVARAGNYWLLKDLIAQCDLLPATAWQAAMRLIGRRILWADWHAVINLQSRVQFAG</sequence>
<protein>
    <submittedName>
        <fullName evidence="1">Uncharacterized protein</fullName>
    </submittedName>
</protein>
<dbReference type="Proteomes" id="UP001595445">
    <property type="component" value="Unassembled WGS sequence"/>
</dbReference>
<evidence type="ECO:0000313" key="1">
    <source>
        <dbReference type="EMBL" id="MFC3084570.1"/>
    </source>
</evidence>
<organism evidence="1 2">
    <name type="scientific">Tabrizicola soli</name>
    <dbReference type="NCBI Taxonomy" id="2185115"/>
    <lineage>
        <taxon>Bacteria</taxon>
        <taxon>Pseudomonadati</taxon>
        <taxon>Pseudomonadota</taxon>
        <taxon>Alphaproteobacteria</taxon>
        <taxon>Rhodobacterales</taxon>
        <taxon>Paracoccaceae</taxon>
        <taxon>Tabrizicola</taxon>
    </lineage>
</organism>
<comment type="caution">
    <text evidence="1">The sequence shown here is derived from an EMBL/GenBank/DDBJ whole genome shotgun (WGS) entry which is preliminary data.</text>
</comment>
<reference evidence="2" key="1">
    <citation type="journal article" date="2019" name="Int. J. Syst. Evol. Microbiol.">
        <title>The Global Catalogue of Microorganisms (GCM) 10K type strain sequencing project: providing services to taxonomists for standard genome sequencing and annotation.</title>
        <authorList>
            <consortium name="The Broad Institute Genomics Platform"/>
            <consortium name="The Broad Institute Genome Sequencing Center for Infectious Disease"/>
            <person name="Wu L."/>
            <person name="Ma J."/>
        </authorList>
    </citation>
    <scope>NUCLEOTIDE SEQUENCE [LARGE SCALE GENOMIC DNA]</scope>
    <source>
        <strain evidence="2">KCTC 62102</strain>
    </source>
</reference>
<dbReference type="EMBL" id="JBHRSM010000001">
    <property type="protein sequence ID" value="MFC3084570.1"/>
    <property type="molecule type" value="Genomic_DNA"/>
</dbReference>
<gene>
    <name evidence="1" type="ORF">ACFOD6_00785</name>
</gene>
<accession>A0ABV7DQD0</accession>
<evidence type="ECO:0000313" key="2">
    <source>
        <dbReference type="Proteomes" id="UP001595445"/>
    </source>
</evidence>
<keyword evidence="2" id="KW-1185">Reference proteome</keyword>
<dbReference type="RefSeq" id="WP_242070070.1">
    <property type="nucleotide sequence ID" value="NZ_JAEACP010000004.1"/>
</dbReference>
<proteinExistence type="predicted"/>